<keyword evidence="3" id="KW-1185">Reference proteome</keyword>
<dbReference type="InterPro" id="IPR024029">
    <property type="entry name" value="Pyridox_Oxase_FMN-dep"/>
</dbReference>
<dbReference type="InterPro" id="IPR011576">
    <property type="entry name" value="Pyridox_Oxase_N"/>
</dbReference>
<proteinExistence type="predicted"/>
<dbReference type="Pfam" id="PF01243">
    <property type="entry name" value="PNPOx_N"/>
    <property type="match status" value="1"/>
</dbReference>
<evidence type="ECO:0000259" key="1">
    <source>
        <dbReference type="Pfam" id="PF01243"/>
    </source>
</evidence>
<feature type="domain" description="Pyridoxamine 5'-phosphate oxidase N-terminal" evidence="1">
    <location>
        <begin position="37"/>
        <end position="156"/>
    </location>
</feature>
<dbReference type="Gene3D" id="2.30.110.10">
    <property type="entry name" value="Electron Transport, Fmn-binding Protein, Chain A"/>
    <property type="match status" value="1"/>
</dbReference>
<keyword evidence="2" id="KW-0378">Hydrolase</keyword>
<dbReference type="PANTHER" id="PTHR42815">
    <property type="entry name" value="FAD-BINDING, PUTATIVE (AFU_ORTHOLOGUE AFUA_6G07600)-RELATED"/>
    <property type="match status" value="1"/>
</dbReference>
<evidence type="ECO:0000313" key="2">
    <source>
        <dbReference type="EMBL" id="ANE44735.1"/>
    </source>
</evidence>
<dbReference type="STRING" id="1182568.SU48_03650"/>
<dbReference type="SUPFAM" id="SSF50475">
    <property type="entry name" value="FMN-binding split barrel"/>
    <property type="match status" value="1"/>
</dbReference>
<dbReference type="OrthoDB" id="9796486at2"/>
<dbReference type="AlphaFoldDB" id="A0A172TCF5"/>
<dbReference type="PANTHER" id="PTHR42815:SF2">
    <property type="entry name" value="FAD-BINDING, PUTATIVE (AFU_ORTHOLOGUE AFUA_6G07600)-RELATED"/>
    <property type="match status" value="1"/>
</dbReference>
<dbReference type="GO" id="GO:0016787">
    <property type="term" value="F:hydrolase activity"/>
    <property type="evidence" value="ECO:0007669"/>
    <property type="project" value="UniProtKB-KW"/>
</dbReference>
<reference evidence="2 3" key="1">
    <citation type="submission" date="2015-01" db="EMBL/GenBank/DDBJ databases">
        <title>Deinococcus puniceus/DY1/ whole genome sequencing.</title>
        <authorList>
            <person name="Kim M.K."/>
            <person name="Srinivasan S."/>
            <person name="Lee J.-J."/>
        </authorList>
    </citation>
    <scope>NUCLEOTIDE SEQUENCE [LARGE SCALE GENOMIC DNA]</scope>
    <source>
        <strain evidence="2 3">DY1</strain>
    </source>
</reference>
<dbReference type="NCBIfam" id="TIGR04025">
    <property type="entry name" value="PPOX_FMN_DR2398"/>
    <property type="match status" value="1"/>
</dbReference>
<accession>A0A172TCF5</accession>
<dbReference type="PATRIC" id="fig|1182568.3.peg.762"/>
<dbReference type="EMBL" id="CP011387">
    <property type="protein sequence ID" value="ANE44735.1"/>
    <property type="molecule type" value="Genomic_DNA"/>
</dbReference>
<dbReference type="InterPro" id="IPR012349">
    <property type="entry name" value="Split_barrel_FMN-bd"/>
</dbReference>
<gene>
    <name evidence="2" type="ORF">SU48_03650</name>
</gene>
<dbReference type="Proteomes" id="UP000077363">
    <property type="component" value="Chromosome"/>
</dbReference>
<name>A0A172TCF5_9DEIO</name>
<protein>
    <submittedName>
        <fullName evidence="2">Phosphohydrolase</fullName>
    </submittedName>
</protein>
<dbReference type="KEGG" id="dpu:SU48_03650"/>
<organism evidence="2 3">
    <name type="scientific">Deinococcus puniceus</name>
    <dbReference type="NCBI Taxonomy" id="1182568"/>
    <lineage>
        <taxon>Bacteria</taxon>
        <taxon>Thermotogati</taxon>
        <taxon>Deinococcota</taxon>
        <taxon>Deinococci</taxon>
        <taxon>Deinococcales</taxon>
        <taxon>Deinococcaceae</taxon>
        <taxon>Deinococcus</taxon>
    </lineage>
</organism>
<sequence length="199" mass="21548">MTVPADPHAVLSISALESLYPAPNASVSLKVIDHIDDGLRDSLALSPLCFLATASAAGHLDCSPRGDPAGTLQVPDPYTLLLPDRPGNNRLDSLRNIVENPEVGLIFLLPGVNEVVRVNGRARLSTDPELLGRFEVSGKLPRLVISIAVREAFMHCPRAFSAAELWNPERHLTPQQRPDFVSIFKEHVARNAALTGQTP</sequence>
<evidence type="ECO:0000313" key="3">
    <source>
        <dbReference type="Proteomes" id="UP000077363"/>
    </source>
</evidence>